<keyword evidence="6 9" id="KW-1133">Transmembrane helix</keyword>
<evidence type="ECO:0000256" key="7">
    <source>
        <dbReference type="ARBA" id="ARBA00023136"/>
    </source>
</evidence>
<feature type="transmembrane region" description="Helical" evidence="9">
    <location>
        <begin position="110"/>
        <end position="130"/>
    </location>
</feature>
<evidence type="ECO:0000313" key="11">
    <source>
        <dbReference type="EMBL" id="GAA0947282.1"/>
    </source>
</evidence>
<dbReference type="InterPro" id="IPR011701">
    <property type="entry name" value="MFS"/>
</dbReference>
<dbReference type="Pfam" id="PF07690">
    <property type="entry name" value="MFS_1"/>
    <property type="match status" value="1"/>
</dbReference>
<dbReference type="EMBL" id="BAAAHP010000136">
    <property type="protein sequence ID" value="GAA0947282.1"/>
    <property type="molecule type" value="Genomic_DNA"/>
</dbReference>
<gene>
    <name evidence="11" type="ORF">GCM10009559_46220</name>
</gene>
<evidence type="ECO:0000256" key="5">
    <source>
        <dbReference type="ARBA" id="ARBA00022692"/>
    </source>
</evidence>
<reference evidence="11 12" key="1">
    <citation type="journal article" date="2019" name="Int. J. Syst. Evol. Microbiol.">
        <title>The Global Catalogue of Microorganisms (GCM) 10K type strain sequencing project: providing services to taxonomists for standard genome sequencing and annotation.</title>
        <authorList>
            <consortium name="The Broad Institute Genomics Platform"/>
            <consortium name="The Broad Institute Genome Sequencing Center for Infectious Disease"/>
            <person name="Wu L."/>
            <person name="Ma J."/>
        </authorList>
    </citation>
    <scope>NUCLEOTIDE SEQUENCE [LARGE SCALE GENOMIC DNA]</scope>
    <source>
        <strain evidence="11 12">JCM 11117</strain>
    </source>
</reference>
<evidence type="ECO:0000256" key="1">
    <source>
        <dbReference type="ARBA" id="ARBA00004651"/>
    </source>
</evidence>
<feature type="transmembrane region" description="Helical" evidence="9">
    <location>
        <begin position="420"/>
        <end position="438"/>
    </location>
</feature>
<evidence type="ECO:0000256" key="8">
    <source>
        <dbReference type="SAM" id="MobiDB-lite"/>
    </source>
</evidence>
<sequence>MAGGTGARRRLSGAPRWAKRVALPDRRSVASRRPNDRSARMTGPATGRADAEPSEPNAPAAEREQQAGATLVISLLVGSAFVMILNETIMSVALPVLIADLGISVSTAQWLTSGFLLTMAVVIPITGFLLQRFPPRRVYLTSMLLFSTGTLISALAPGFPVLLAGRIVQAAGTAVMVPLLMTTVMRLVPVARRGATMGTITIVIAVAPAVGPTISGVILSTLGWRWMFWIVLPIALVAFAAGARWLQVAAEVRPVPLDLASVALSALGFGGLVFGLSGVGESARGHALVNPWVPTVIGVVALAVFVARQLRLQDDGNALLDLRPLAHRPFVVAMVLVVLSMMSLFGVLILLPLYLQDVLDFSPFVTGLAVLPGGLAMGLLGPVVGRLYDRLGPRRLVIPGAAVLTVALWAFTTLGHGSPLWMIIAFHVVLVLGISLMLTPLMTDALGRLPRHLDSHGSAIMATLQQVAGAAGTALFITVMAVASQSPTTGTDVGGARASFMVAAIIATIALPLTFLVGGGKEKAEAVPA</sequence>
<dbReference type="PANTHER" id="PTHR42718:SF9">
    <property type="entry name" value="MAJOR FACILITATOR SUPERFAMILY MULTIDRUG TRANSPORTER MFSC"/>
    <property type="match status" value="1"/>
</dbReference>
<feature type="transmembrane region" description="Helical" evidence="9">
    <location>
        <begin position="167"/>
        <end position="188"/>
    </location>
</feature>
<feature type="transmembrane region" description="Helical" evidence="9">
    <location>
        <begin position="200"/>
        <end position="220"/>
    </location>
</feature>
<feature type="transmembrane region" description="Helical" evidence="9">
    <location>
        <begin position="292"/>
        <end position="310"/>
    </location>
</feature>
<feature type="transmembrane region" description="Helical" evidence="9">
    <location>
        <begin position="142"/>
        <end position="161"/>
    </location>
</feature>
<feature type="transmembrane region" description="Helical" evidence="9">
    <location>
        <begin position="396"/>
        <end position="414"/>
    </location>
</feature>
<dbReference type="PANTHER" id="PTHR42718">
    <property type="entry name" value="MAJOR FACILITATOR SUPERFAMILY MULTIDRUG TRANSPORTER MFSC"/>
    <property type="match status" value="1"/>
</dbReference>
<evidence type="ECO:0000259" key="10">
    <source>
        <dbReference type="PROSITE" id="PS50850"/>
    </source>
</evidence>
<dbReference type="CDD" id="cd17503">
    <property type="entry name" value="MFS_LmrB_MDR_like"/>
    <property type="match status" value="1"/>
</dbReference>
<evidence type="ECO:0000256" key="6">
    <source>
        <dbReference type="ARBA" id="ARBA00022989"/>
    </source>
</evidence>
<evidence type="ECO:0000313" key="12">
    <source>
        <dbReference type="Proteomes" id="UP001499967"/>
    </source>
</evidence>
<feature type="transmembrane region" description="Helical" evidence="9">
    <location>
        <begin position="259"/>
        <end position="280"/>
    </location>
</feature>
<feature type="transmembrane region" description="Helical" evidence="9">
    <location>
        <begin position="226"/>
        <end position="247"/>
    </location>
</feature>
<dbReference type="PROSITE" id="PS50850">
    <property type="entry name" value="MFS"/>
    <property type="match status" value="1"/>
</dbReference>
<comment type="subcellular location">
    <subcellularLocation>
        <location evidence="1">Cell membrane</location>
        <topology evidence="1">Multi-pass membrane protein</topology>
    </subcellularLocation>
</comment>
<keyword evidence="4" id="KW-1003">Cell membrane</keyword>
<keyword evidence="3" id="KW-0813">Transport</keyword>
<proteinExistence type="inferred from homology"/>
<feature type="transmembrane region" description="Helical" evidence="9">
    <location>
        <begin position="361"/>
        <end position="384"/>
    </location>
</feature>
<name>A0ABN1QUC3_9PSEU</name>
<feature type="transmembrane region" description="Helical" evidence="9">
    <location>
        <begin position="459"/>
        <end position="483"/>
    </location>
</feature>
<feature type="transmembrane region" description="Helical" evidence="9">
    <location>
        <begin position="71"/>
        <end position="98"/>
    </location>
</feature>
<dbReference type="Gene3D" id="1.20.1250.20">
    <property type="entry name" value="MFS general substrate transporter like domains"/>
    <property type="match status" value="1"/>
</dbReference>
<dbReference type="PRINTS" id="PR01036">
    <property type="entry name" value="TCRTETB"/>
</dbReference>
<feature type="transmembrane region" description="Helical" evidence="9">
    <location>
        <begin position="495"/>
        <end position="517"/>
    </location>
</feature>
<feature type="transmembrane region" description="Helical" evidence="9">
    <location>
        <begin position="330"/>
        <end position="355"/>
    </location>
</feature>
<accession>A0ABN1QUC3</accession>
<keyword evidence="7 9" id="KW-0472">Membrane</keyword>
<dbReference type="NCBIfam" id="TIGR00711">
    <property type="entry name" value="efflux_EmrB"/>
    <property type="match status" value="1"/>
</dbReference>
<evidence type="ECO:0000256" key="4">
    <source>
        <dbReference type="ARBA" id="ARBA00022475"/>
    </source>
</evidence>
<dbReference type="InterPro" id="IPR020846">
    <property type="entry name" value="MFS_dom"/>
</dbReference>
<feature type="region of interest" description="Disordered" evidence="8">
    <location>
        <begin position="1"/>
        <end position="63"/>
    </location>
</feature>
<feature type="compositionally biased region" description="Basic and acidic residues" evidence="8">
    <location>
        <begin position="22"/>
        <end position="39"/>
    </location>
</feature>
<feature type="domain" description="Major facilitator superfamily (MFS) profile" evidence="10">
    <location>
        <begin position="72"/>
        <end position="522"/>
    </location>
</feature>
<dbReference type="InterPro" id="IPR004638">
    <property type="entry name" value="EmrB-like"/>
</dbReference>
<dbReference type="Gene3D" id="1.20.1720.10">
    <property type="entry name" value="Multidrug resistance protein D"/>
    <property type="match status" value="1"/>
</dbReference>
<protein>
    <submittedName>
        <fullName evidence="11">DHA2 family efflux MFS transporter permease subunit</fullName>
    </submittedName>
</protein>
<dbReference type="Proteomes" id="UP001499967">
    <property type="component" value="Unassembled WGS sequence"/>
</dbReference>
<evidence type="ECO:0000256" key="2">
    <source>
        <dbReference type="ARBA" id="ARBA00008537"/>
    </source>
</evidence>
<dbReference type="SUPFAM" id="SSF103473">
    <property type="entry name" value="MFS general substrate transporter"/>
    <property type="match status" value="1"/>
</dbReference>
<comment type="caution">
    <text evidence="11">The sequence shown here is derived from an EMBL/GenBank/DDBJ whole genome shotgun (WGS) entry which is preliminary data.</text>
</comment>
<evidence type="ECO:0000256" key="3">
    <source>
        <dbReference type="ARBA" id="ARBA00022448"/>
    </source>
</evidence>
<keyword evidence="12" id="KW-1185">Reference proteome</keyword>
<organism evidence="11 12">
    <name type="scientific">Pseudonocardia zijingensis</name>
    <dbReference type="NCBI Taxonomy" id="153376"/>
    <lineage>
        <taxon>Bacteria</taxon>
        <taxon>Bacillati</taxon>
        <taxon>Actinomycetota</taxon>
        <taxon>Actinomycetes</taxon>
        <taxon>Pseudonocardiales</taxon>
        <taxon>Pseudonocardiaceae</taxon>
        <taxon>Pseudonocardia</taxon>
    </lineage>
</organism>
<comment type="similarity">
    <text evidence="2">Belongs to the major facilitator superfamily. EmrB family.</text>
</comment>
<evidence type="ECO:0000256" key="9">
    <source>
        <dbReference type="SAM" id="Phobius"/>
    </source>
</evidence>
<keyword evidence="5 9" id="KW-0812">Transmembrane</keyword>
<dbReference type="InterPro" id="IPR036259">
    <property type="entry name" value="MFS_trans_sf"/>
</dbReference>